<protein>
    <submittedName>
        <fullName evidence="2">Uncharacterized protein</fullName>
    </submittedName>
</protein>
<dbReference type="Proteomes" id="UP000059188">
    <property type="component" value="Unassembled WGS sequence"/>
</dbReference>
<accession>A0A0B7F3S6</accession>
<feature type="region of interest" description="Disordered" evidence="1">
    <location>
        <begin position="336"/>
        <end position="363"/>
    </location>
</feature>
<dbReference type="Gene3D" id="1.10.472.10">
    <property type="entry name" value="Cyclin-like"/>
    <property type="match status" value="1"/>
</dbReference>
<evidence type="ECO:0000313" key="2">
    <source>
        <dbReference type="EMBL" id="CEL52716.1"/>
    </source>
</evidence>
<dbReference type="STRING" id="1108050.A0A0B7F3S6"/>
<name>A0A0B7F3S6_THACB</name>
<sequence length="501" mass="54044">MSTRNVLANPHGQCDGCQSRPRDPTLSGRDAEAFINKACSVLRSIYGLTPDNHPDPRLCSDPPPVPLGRIQALYFPEPLATRQPTVSWYIANLSYYARASAGVFYTALQYLERAKPRFRPVPGDPRTAFVGALILAHRFLEDGSYRTETWARLTGSSSRMISACIEAMFDALEHRLWVGPLPDPDNNRMFSMREGTIFSEEMLGGQRRCSLPSLSVLYGTRSASSSACNNLRSVSAFGDPQGIPNTVESAQPIAGPSNSSSAPTAKPIQGLPSPPASPSSMSNTPPPRVAHVPQKAPSIVRRTGHMHTSLSVPPPETGLFDFSQWQAANQFGAVSSKAGRSCTAPLPPAPLPSTQRPHPHPPPPLPYTVSASMPIRAHESPVFSAAQWCAPIPELAEDSSEMEIEHEAETTPPRTPPGYSITNSDPDAFNPNMWAAQASLFSPAMPAPPQMSLATPAPTVKVESPDKKMRYPSATLVPPSSCLDPAWNGRRHSIAVTGTRH</sequence>
<feature type="region of interest" description="Disordered" evidence="1">
    <location>
        <begin position="242"/>
        <end position="293"/>
    </location>
</feature>
<dbReference type="AlphaFoldDB" id="A0A0B7F3S6"/>
<evidence type="ECO:0000256" key="1">
    <source>
        <dbReference type="SAM" id="MobiDB-lite"/>
    </source>
</evidence>
<organism evidence="2 3">
    <name type="scientific">Thanatephorus cucumeris (strain AG1-IB / isolate 7/3/14)</name>
    <name type="common">Lettuce bottom rot fungus</name>
    <name type="synonym">Rhizoctonia solani</name>
    <dbReference type="NCBI Taxonomy" id="1108050"/>
    <lineage>
        <taxon>Eukaryota</taxon>
        <taxon>Fungi</taxon>
        <taxon>Dikarya</taxon>
        <taxon>Basidiomycota</taxon>
        <taxon>Agaricomycotina</taxon>
        <taxon>Agaricomycetes</taxon>
        <taxon>Cantharellales</taxon>
        <taxon>Ceratobasidiaceae</taxon>
        <taxon>Rhizoctonia</taxon>
        <taxon>Rhizoctonia solani AG-1</taxon>
    </lineage>
</organism>
<dbReference type="EMBL" id="LN679109">
    <property type="protein sequence ID" value="CEL52716.1"/>
    <property type="molecule type" value="Genomic_DNA"/>
</dbReference>
<gene>
    <name evidence="2" type="ORF">RSOLAG1IB_05922</name>
</gene>
<reference evidence="2 3" key="1">
    <citation type="submission" date="2014-11" db="EMBL/GenBank/DDBJ databases">
        <authorList>
            <person name="Wibberg Daniel"/>
        </authorList>
    </citation>
    <scope>NUCLEOTIDE SEQUENCE [LARGE SCALE GENOMIC DNA]</scope>
    <source>
        <strain evidence="2">Rhizoctonia solani AG1-IB 7/3/14</strain>
    </source>
</reference>
<feature type="region of interest" description="Disordered" evidence="1">
    <location>
        <begin position="1"/>
        <end position="26"/>
    </location>
</feature>
<proteinExistence type="predicted"/>
<dbReference type="CDD" id="cd20557">
    <property type="entry name" value="CYCLIN_ScPCL1-like"/>
    <property type="match status" value="1"/>
</dbReference>
<keyword evidence="3" id="KW-1185">Reference proteome</keyword>
<evidence type="ECO:0000313" key="3">
    <source>
        <dbReference type="Proteomes" id="UP000059188"/>
    </source>
</evidence>
<dbReference type="OrthoDB" id="10250320at2759"/>